<dbReference type="EMBL" id="VCKW01000448">
    <property type="protein sequence ID" value="TMQ86254.1"/>
    <property type="molecule type" value="Genomic_DNA"/>
</dbReference>
<keyword evidence="2" id="KW-1185">Reference proteome</keyword>
<reference evidence="1 2" key="1">
    <citation type="submission" date="2019-05" db="EMBL/GenBank/DDBJ databases">
        <title>Draft genome sequence of Actinomadura sp. 14C53.</title>
        <authorList>
            <person name="Saricaoglu S."/>
            <person name="Isik K."/>
        </authorList>
    </citation>
    <scope>NUCLEOTIDE SEQUENCE [LARGE SCALE GENOMIC DNA]</scope>
    <source>
        <strain evidence="1 2">14C53</strain>
    </source>
</reference>
<dbReference type="OrthoDB" id="3541554at2"/>
<evidence type="ECO:0000313" key="1">
    <source>
        <dbReference type="EMBL" id="TMQ86254.1"/>
    </source>
</evidence>
<gene>
    <name evidence="1" type="ORF">ETD83_40295</name>
</gene>
<proteinExistence type="predicted"/>
<accession>A0A5C4IZE8</accession>
<name>A0A5C4IZE8_9ACTN</name>
<dbReference type="RefSeq" id="WP_138650511.1">
    <property type="nucleotide sequence ID" value="NZ_VCKW01000448.1"/>
</dbReference>
<protein>
    <submittedName>
        <fullName evidence="1">Gas vesicle protein</fullName>
    </submittedName>
</protein>
<sequence>MGLFTGLVTLPLAPVRGVAWLAGVLTEQAEAQLYDPARIAAEMEQVADDAAAGRITEEEAAAREEDLIGRLNEGRARREQAGG</sequence>
<comment type="caution">
    <text evidence="1">The sequence shown here is derived from an EMBL/GenBank/DDBJ whole genome shotgun (WGS) entry which is preliminary data.</text>
</comment>
<dbReference type="Proteomes" id="UP000309174">
    <property type="component" value="Unassembled WGS sequence"/>
</dbReference>
<dbReference type="Pfam" id="PF05120">
    <property type="entry name" value="GvpG"/>
    <property type="match status" value="1"/>
</dbReference>
<dbReference type="InterPro" id="IPR007804">
    <property type="entry name" value="GvpG"/>
</dbReference>
<dbReference type="AlphaFoldDB" id="A0A5C4IZE8"/>
<evidence type="ECO:0000313" key="2">
    <source>
        <dbReference type="Proteomes" id="UP000309174"/>
    </source>
</evidence>
<organism evidence="1 2">
    <name type="scientific">Actinomadura soli</name>
    <dbReference type="NCBI Taxonomy" id="2508997"/>
    <lineage>
        <taxon>Bacteria</taxon>
        <taxon>Bacillati</taxon>
        <taxon>Actinomycetota</taxon>
        <taxon>Actinomycetes</taxon>
        <taxon>Streptosporangiales</taxon>
        <taxon>Thermomonosporaceae</taxon>
        <taxon>Actinomadura</taxon>
    </lineage>
</organism>